<dbReference type="WBParaSite" id="JU765_v2.g1737.t1">
    <property type="protein sequence ID" value="JU765_v2.g1737.t1"/>
    <property type="gene ID" value="JU765_v2.g1737"/>
</dbReference>
<sequence length="692" mass="78393">MYRVGDYVYFEDSPNQPYQIRRIDELQKGSNGNVEARVVCFYRRRDIPERLLRIVDEADRAAMKKKPTLIPKKEESGTNGDSNKSENGIENDDSEAMEVDAPIKEEIEEGKVDIKEEHPELTHFGGLPTGAEKLPPEKIHLLRQRELFMSRQMETLSATNIRGKCSVVLLSEVETPEMYLDKEDSYFYSLVYDPTNETLLADKGHLEIGEKHQAVIPEPTPIVLKKLAAEERKRKGESNLEIADDEDEEPKKKVTPWEERSIGNVPILPDGRETLVYHPHHNLTEREIDQYLILARAVGTFARALEGTCTALEGTCTSKLPTLHVTAAAASRDVTLFHALAILYHSDYDLGKAVKYLVPPPSKQHYPLEADGTSGNTTVNLGGPLLCRDQLEEWSPAEAHIFVEALEKYNKDFHEIRSHCLGWKSVKDLVEYYYMYKTSGRYAESRSQKKQITNDGKLKQVYIPHYNKASPCQITGMSNGTDNVYSPVPCESCGNKESINWYHWGPSSLKLRVCHDCWNGWKRRGGLMKPHANERFAISESQIPDLASLQKQMTIINATGINRGTLQSSVFKTLAKIDPALLAKFSANPAMSSILSTPSKTAQAFYLHTNLVQKAARKFASKELFNPRKLSRNPFKEVNQRAVMDNLFNRDSAEIVKTIRQMGPNQRLPPSLLEYLATQAYRRQNGQTAIRR</sequence>
<evidence type="ECO:0000313" key="1">
    <source>
        <dbReference type="Proteomes" id="UP000887576"/>
    </source>
</evidence>
<dbReference type="Proteomes" id="UP000887576">
    <property type="component" value="Unplaced"/>
</dbReference>
<organism evidence="1 2">
    <name type="scientific">Panagrolaimus sp. JU765</name>
    <dbReference type="NCBI Taxonomy" id="591449"/>
    <lineage>
        <taxon>Eukaryota</taxon>
        <taxon>Metazoa</taxon>
        <taxon>Ecdysozoa</taxon>
        <taxon>Nematoda</taxon>
        <taxon>Chromadorea</taxon>
        <taxon>Rhabditida</taxon>
        <taxon>Tylenchina</taxon>
        <taxon>Panagrolaimomorpha</taxon>
        <taxon>Panagrolaimoidea</taxon>
        <taxon>Panagrolaimidae</taxon>
        <taxon>Panagrolaimus</taxon>
    </lineage>
</organism>
<protein>
    <submittedName>
        <fullName evidence="2">MTA</fullName>
    </submittedName>
</protein>
<accession>A0AC34QLQ8</accession>
<proteinExistence type="predicted"/>
<name>A0AC34QLQ8_9BILA</name>
<reference evidence="2" key="1">
    <citation type="submission" date="2022-11" db="UniProtKB">
        <authorList>
            <consortium name="WormBaseParasite"/>
        </authorList>
    </citation>
    <scope>IDENTIFICATION</scope>
</reference>
<evidence type="ECO:0000313" key="2">
    <source>
        <dbReference type="WBParaSite" id="JU765_v2.g1737.t1"/>
    </source>
</evidence>